<organism evidence="1 2">
    <name type="scientific">Armatimonas rosea</name>
    <dbReference type="NCBI Taxonomy" id="685828"/>
    <lineage>
        <taxon>Bacteria</taxon>
        <taxon>Bacillati</taxon>
        <taxon>Armatimonadota</taxon>
        <taxon>Armatimonadia</taxon>
        <taxon>Armatimonadales</taxon>
        <taxon>Armatimonadaceae</taxon>
        <taxon>Armatimonas</taxon>
    </lineage>
</organism>
<keyword evidence="2" id="KW-1185">Reference proteome</keyword>
<name>A0A7W9SMV6_ARMRO</name>
<dbReference type="RefSeq" id="WP_184192866.1">
    <property type="nucleotide sequence ID" value="NZ_JACHGW010000001.1"/>
</dbReference>
<dbReference type="AlphaFoldDB" id="A0A7W9SMV6"/>
<sequence>MRQRSIDPKAVTLLEAVAQRGRSIQSLSLDTLLETPARKVQGHLDFKRPLAYRSLQADRRIIALSNQGRDIQLDTLKKTYVKSPFSSTTLRNLLPYLEGWPELHSEELAYLKYLGTERLGAVTCDVVRGDIVSGLSLGSNGWPTQITRLYIGPDRLIYRVRNERDGGKDISQTTYSQVVINPNLPDSMFLLPPGYTPGPRSGY</sequence>
<dbReference type="EMBL" id="JACHGW010000001">
    <property type="protein sequence ID" value="MBB6049255.1"/>
    <property type="molecule type" value="Genomic_DNA"/>
</dbReference>
<protein>
    <submittedName>
        <fullName evidence="1">Uncharacterized protein</fullName>
    </submittedName>
</protein>
<gene>
    <name evidence="1" type="ORF">HNQ39_001017</name>
</gene>
<dbReference type="Proteomes" id="UP000520814">
    <property type="component" value="Unassembled WGS sequence"/>
</dbReference>
<evidence type="ECO:0000313" key="1">
    <source>
        <dbReference type="EMBL" id="MBB6049255.1"/>
    </source>
</evidence>
<comment type="caution">
    <text evidence="1">The sequence shown here is derived from an EMBL/GenBank/DDBJ whole genome shotgun (WGS) entry which is preliminary data.</text>
</comment>
<evidence type="ECO:0000313" key="2">
    <source>
        <dbReference type="Proteomes" id="UP000520814"/>
    </source>
</evidence>
<accession>A0A7W9SMV6</accession>
<proteinExistence type="predicted"/>
<reference evidence="1 2" key="1">
    <citation type="submission" date="2020-08" db="EMBL/GenBank/DDBJ databases">
        <title>Genomic Encyclopedia of Type Strains, Phase IV (KMG-IV): sequencing the most valuable type-strain genomes for metagenomic binning, comparative biology and taxonomic classification.</title>
        <authorList>
            <person name="Goeker M."/>
        </authorList>
    </citation>
    <scope>NUCLEOTIDE SEQUENCE [LARGE SCALE GENOMIC DNA]</scope>
    <source>
        <strain evidence="1 2">DSM 23562</strain>
    </source>
</reference>